<evidence type="ECO:0000256" key="3">
    <source>
        <dbReference type="ARBA" id="ARBA00022448"/>
    </source>
</evidence>
<evidence type="ECO:0000259" key="9">
    <source>
        <dbReference type="Pfam" id="PF00892"/>
    </source>
</evidence>
<dbReference type="PANTHER" id="PTHR22911:SF137">
    <property type="entry name" value="SOLUTE CARRIER FAMILY 35 MEMBER G2-RELATED"/>
    <property type="match status" value="1"/>
</dbReference>
<feature type="transmembrane region" description="Helical" evidence="8">
    <location>
        <begin position="12"/>
        <end position="31"/>
    </location>
</feature>
<evidence type="ECO:0000256" key="7">
    <source>
        <dbReference type="ARBA" id="ARBA00023136"/>
    </source>
</evidence>
<dbReference type="Proteomes" id="UP000233597">
    <property type="component" value="Unassembled WGS sequence"/>
</dbReference>
<feature type="transmembrane region" description="Helical" evidence="8">
    <location>
        <begin position="74"/>
        <end position="96"/>
    </location>
</feature>
<dbReference type="Pfam" id="PF00892">
    <property type="entry name" value="EamA"/>
    <property type="match status" value="1"/>
</dbReference>
<feature type="transmembrane region" description="Helical" evidence="8">
    <location>
        <begin position="183"/>
        <end position="200"/>
    </location>
</feature>
<dbReference type="NCBIfam" id="TIGR00688">
    <property type="entry name" value="rarD"/>
    <property type="match status" value="1"/>
</dbReference>
<dbReference type="InterPro" id="IPR000620">
    <property type="entry name" value="EamA_dom"/>
</dbReference>
<dbReference type="SUPFAM" id="SSF103481">
    <property type="entry name" value="Multidrug resistance efflux transporter EmrE"/>
    <property type="match status" value="2"/>
</dbReference>
<feature type="transmembrane region" description="Helical" evidence="8">
    <location>
        <begin position="220"/>
        <end position="238"/>
    </location>
</feature>
<protein>
    <submittedName>
        <fullName evidence="10">Protein RarD</fullName>
    </submittedName>
</protein>
<evidence type="ECO:0000256" key="2">
    <source>
        <dbReference type="ARBA" id="ARBA00007362"/>
    </source>
</evidence>
<dbReference type="InterPro" id="IPR037185">
    <property type="entry name" value="EmrE-like"/>
</dbReference>
<comment type="similarity">
    <text evidence="2">Belongs to the EamA transporter family.</text>
</comment>
<feature type="transmembrane region" description="Helical" evidence="8">
    <location>
        <begin position="272"/>
        <end position="289"/>
    </location>
</feature>
<dbReference type="OrthoDB" id="369870at2"/>
<feature type="transmembrane region" description="Helical" evidence="8">
    <location>
        <begin position="43"/>
        <end position="62"/>
    </location>
</feature>
<evidence type="ECO:0000256" key="6">
    <source>
        <dbReference type="ARBA" id="ARBA00022989"/>
    </source>
</evidence>
<keyword evidence="5 8" id="KW-0812">Transmembrane</keyword>
<feature type="domain" description="EamA" evidence="9">
    <location>
        <begin position="13"/>
        <end position="146"/>
    </location>
</feature>
<name>A0A2N3KZ91_9PROT</name>
<keyword evidence="7 8" id="KW-0472">Membrane</keyword>
<feature type="transmembrane region" description="Helical" evidence="8">
    <location>
        <begin position="108"/>
        <end position="125"/>
    </location>
</feature>
<keyword evidence="6 8" id="KW-1133">Transmembrane helix</keyword>
<keyword evidence="3" id="KW-0813">Transport</keyword>
<dbReference type="EMBL" id="NWTK01000001">
    <property type="protein sequence ID" value="PKR55884.1"/>
    <property type="molecule type" value="Genomic_DNA"/>
</dbReference>
<evidence type="ECO:0000313" key="11">
    <source>
        <dbReference type="Proteomes" id="UP000233597"/>
    </source>
</evidence>
<comment type="subcellular location">
    <subcellularLocation>
        <location evidence="1">Cell membrane</location>
        <topology evidence="1">Multi-pass membrane protein</topology>
    </subcellularLocation>
</comment>
<dbReference type="InterPro" id="IPR004626">
    <property type="entry name" value="RarD"/>
</dbReference>
<dbReference type="PANTHER" id="PTHR22911">
    <property type="entry name" value="ACYL-MALONYL CONDENSING ENZYME-RELATED"/>
    <property type="match status" value="1"/>
</dbReference>
<dbReference type="AlphaFoldDB" id="A0A2N3KZ91"/>
<sequence>MSRSNKPALIGAGPLAGLCAFVTWGIAGAYFHAVGFADAMEILSHRVLWSALLTLILIFALGRKKALLDLLRSARTMGLLFITSLLIAGNWLIYIWSVNHGHALEASLGYYIMPLIMLILGRIFLNEQLNRTQIISVVIVTAGVLNLLVFFGTLPWIALSLAFLFGFYGLLRKLIPADPIAGLFVECLTLLPLALIYLGWLDSKGEMAFLHTGTGHDALLIGLGAMTTFPLVMFAFAARNMKFGALGLMQYVNPTMQLFVAVLLFGEPFTQAHLITYIFVWCGLALFTWDNLRTARLSRANS</sequence>
<evidence type="ECO:0000256" key="5">
    <source>
        <dbReference type="ARBA" id="ARBA00022692"/>
    </source>
</evidence>
<gene>
    <name evidence="10" type="primary">rarD</name>
    <name evidence="10" type="ORF">COO20_01300</name>
</gene>
<evidence type="ECO:0000256" key="8">
    <source>
        <dbReference type="SAM" id="Phobius"/>
    </source>
</evidence>
<feature type="transmembrane region" description="Helical" evidence="8">
    <location>
        <begin position="132"/>
        <end position="148"/>
    </location>
</feature>
<feature type="transmembrane region" description="Helical" evidence="8">
    <location>
        <begin position="154"/>
        <end position="171"/>
    </location>
</feature>
<evidence type="ECO:0000256" key="1">
    <source>
        <dbReference type="ARBA" id="ARBA00004651"/>
    </source>
</evidence>
<keyword evidence="4" id="KW-1003">Cell membrane</keyword>
<dbReference type="RefSeq" id="WP_101263876.1">
    <property type="nucleotide sequence ID" value="NZ_NWTK01000001.1"/>
</dbReference>
<feature type="transmembrane region" description="Helical" evidence="8">
    <location>
        <begin position="245"/>
        <end position="266"/>
    </location>
</feature>
<organism evidence="10 11">
    <name type="scientific">Thalassospira marina</name>
    <dbReference type="NCBI Taxonomy" id="2048283"/>
    <lineage>
        <taxon>Bacteria</taxon>
        <taxon>Pseudomonadati</taxon>
        <taxon>Pseudomonadota</taxon>
        <taxon>Alphaproteobacteria</taxon>
        <taxon>Rhodospirillales</taxon>
        <taxon>Thalassospiraceae</taxon>
        <taxon>Thalassospira</taxon>
    </lineage>
</organism>
<proteinExistence type="inferred from homology"/>
<accession>A0A2N3KZ91</accession>
<reference evidence="10 11" key="1">
    <citation type="submission" date="2017-09" db="EMBL/GenBank/DDBJ databases">
        <title>Biodiversity and function of Thalassospira species in the particle-attached aromatic-hydrocarbon-degrading consortia from the surface seawater of the South China Sea.</title>
        <authorList>
            <person name="Dong C."/>
            <person name="Liu R."/>
            <person name="Shao Z."/>
        </authorList>
    </citation>
    <scope>NUCLEOTIDE SEQUENCE [LARGE SCALE GENOMIC DNA]</scope>
    <source>
        <strain evidence="10 11">CSC1P2</strain>
    </source>
</reference>
<comment type="caution">
    <text evidence="10">The sequence shown here is derived from an EMBL/GenBank/DDBJ whole genome shotgun (WGS) entry which is preliminary data.</text>
</comment>
<dbReference type="GO" id="GO:0005886">
    <property type="term" value="C:plasma membrane"/>
    <property type="evidence" value="ECO:0007669"/>
    <property type="project" value="UniProtKB-SubCell"/>
</dbReference>
<evidence type="ECO:0000256" key="4">
    <source>
        <dbReference type="ARBA" id="ARBA00022475"/>
    </source>
</evidence>
<evidence type="ECO:0000313" key="10">
    <source>
        <dbReference type="EMBL" id="PKR55884.1"/>
    </source>
</evidence>